<comment type="cofactor">
    <cofactor evidence="2">
        <name>NAD(+)</name>
        <dbReference type="ChEBI" id="CHEBI:57540"/>
    </cofactor>
</comment>
<dbReference type="GO" id="GO:0005829">
    <property type="term" value="C:cytosol"/>
    <property type="evidence" value="ECO:0007669"/>
    <property type="project" value="TreeGrafter"/>
</dbReference>
<evidence type="ECO:0000256" key="2">
    <source>
        <dbReference type="ARBA" id="ARBA00001911"/>
    </source>
</evidence>
<feature type="non-terminal residue" evidence="13">
    <location>
        <position position="1"/>
    </location>
</feature>
<name>A0A9X5APU0_9FIRM</name>
<dbReference type="EC" id="5.1.3.2" evidence="5"/>
<feature type="domain" description="NAD-dependent epimerase/dehydratase" evidence="12">
    <location>
        <begin position="12"/>
        <end position="213"/>
    </location>
</feature>
<comment type="caution">
    <text evidence="13">The sequence shown here is derived from an EMBL/GenBank/DDBJ whole genome shotgun (WGS) entry which is preliminary data.</text>
</comment>
<dbReference type="SUPFAM" id="SSF51735">
    <property type="entry name" value="NAD(P)-binding Rossmann-fold domains"/>
    <property type="match status" value="1"/>
</dbReference>
<comment type="catalytic activity">
    <reaction evidence="1">
        <text>UDP-alpha-D-glucose = UDP-alpha-D-galactose</text>
        <dbReference type="Rhea" id="RHEA:22168"/>
        <dbReference type="ChEBI" id="CHEBI:58885"/>
        <dbReference type="ChEBI" id="CHEBI:66914"/>
        <dbReference type="EC" id="5.1.3.2"/>
    </reaction>
</comment>
<keyword evidence="8" id="KW-0119">Carbohydrate metabolism</keyword>
<gene>
    <name evidence="13" type="ORF">GMA92_15570</name>
</gene>
<dbReference type="GO" id="GO:0003978">
    <property type="term" value="F:UDP-glucose 4-epimerase activity"/>
    <property type="evidence" value="ECO:0007669"/>
    <property type="project" value="UniProtKB-EC"/>
</dbReference>
<sequence length="293" mass="32400">DSLVTGRLEYTEGKIFYKGDIADRDILAQIFKDHPEIKHCIHFAALIVVPDSVANPYEYYTENVAKSLDLFKNLNEFGCKNVIFSSSASVYDVVEGFKVTESAPLKPSSPYARTKFMMEMVLEDFCRAYGMHGIALRYFNPIGADPKLRSGAHVQFPSHVLAKLLEAASSEDALFNITGVNWPTRDGSGIRDYIHVWDLAMAHVKAVENFDQAFAKSENPEESYLVINIGTGNGVTVKELVSIFEGVLGRPVNKAETEARPGDVAGAYASCDRAKNLIGWEAQYSIEDGIRDA</sequence>
<dbReference type="Gene3D" id="3.90.25.10">
    <property type="entry name" value="UDP-galactose 4-epimerase, domain 1"/>
    <property type="match status" value="1"/>
</dbReference>
<evidence type="ECO:0000256" key="7">
    <source>
        <dbReference type="ARBA" id="ARBA00023027"/>
    </source>
</evidence>
<accession>A0A9X5APU0</accession>
<dbReference type="AlphaFoldDB" id="A0A9X5APU0"/>
<dbReference type="Proteomes" id="UP000487649">
    <property type="component" value="Unassembled WGS sequence"/>
</dbReference>
<dbReference type="InterPro" id="IPR001509">
    <property type="entry name" value="Epimerase_deHydtase"/>
</dbReference>
<keyword evidence="7" id="KW-0520">NAD</keyword>
<keyword evidence="8" id="KW-0299">Galactose metabolism</keyword>
<evidence type="ECO:0000256" key="4">
    <source>
        <dbReference type="ARBA" id="ARBA00007637"/>
    </source>
</evidence>
<organism evidence="13 14">
    <name type="scientific">Turicibacter sanguinis</name>
    <dbReference type="NCBI Taxonomy" id="154288"/>
    <lineage>
        <taxon>Bacteria</taxon>
        <taxon>Bacillati</taxon>
        <taxon>Bacillota</taxon>
        <taxon>Erysipelotrichia</taxon>
        <taxon>Erysipelotrichales</taxon>
        <taxon>Turicibacteraceae</taxon>
        <taxon>Turicibacter</taxon>
    </lineage>
</organism>
<dbReference type="GO" id="GO:0006012">
    <property type="term" value="P:galactose metabolic process"/>
    <property type="evidence" value="ECO:0007669"/>
    <property type="project" value="UniProtKB-KW"/>
</dbReference>
<keyword evidence="9" id="KW-0413">Isomerase</keyword>
<evidence type="ECO:0000256" key="3">
    <source>
        <dbReference type="ARBA" id="ARBA00004947"/>
    </source>
</evidence>
<proteinExistence type="inferred from homology"/>
<dbReference type="EMBL" id="WMQE01000064">
    <property type="protein sequence ID" value="MTK22813.1"/>
    <property type="molecule type" value="Genomic_DNA"/>
</dbReference>
<reference evidence="13 14" key="1">
    <citation type="journal article" date="2019" name="Nat. Med.">
        <title>A library of human gut bacterial isolates paired with longitudinal multiomics data enables mechanistic microbiome research.</title>
        <authorList>
            <person name="Poyet M."/>
            <person name="Groussin M."/>
            <person name="Gibbons S.M."/>
            <person name="Avila-Pacheco J."/>
            <person name="Jiang X."/>
            <person name="Kearney S.M."/>
            <person name="Perrotta A.R."/>
            <person name="Berdy B."/>
            <person name="Zhao S."/>
            <person name="Lieberman T.D."/>
            <person name="Swanson P.K."/>
            <person name="Smith M."/>
            <person name="Roesemann S."/>
            <person name="Alexander J.E."/>
            <person name="Rich S.A."/>
            <person name="Livny J."/>
            <person name="Vlamakis H."/>
            <person name="Clish C."/>
            <person name="Bullock K."/>
            <person name="Deik A."/>
            <person name="Scott J."/>
            <person name="Pierce K.A."/>
            <person name="Xavier R.J."/>
            <person name="Alm E.J."/>
        </authorList>
    </citation>
    <scope>NUCLEOTIDE SEQUENCE [LARGE SCALE GENOMIC DNA]</scope>
    <source>
        <strain evidence="13 14">BIOML-A198</strain>
    </source>
</reference>
<evidence type="ECO:0000256" key="6">
    <source>
        <dbReference type="ARBA" id="ARBA00018569"/>
    </source>
</evidence>
<dbReference type="Gene3D" id="3.40.50.720">
    <property type="entry name" value="NAD(P)-binding Rossmann-like Domain"/>
    <property type="match status" value="1"/>
</dbReference>
<dbReference type="PANTHER" id="PTHR43725:SF47">
    <property type="entry name" value="UDP-GLUCOSE 4-EPIMERASE"/>
    <property type="match status" value="1"/>
</dbReference>
<evidence type="ECO:0000313" key="13">
    <source>
        <dbReference type="EMBL" id="MTK22813.1"/>
    </source>
</evidence>
<evidence type="ECO:0000259" key="12">
    <source>
        <dbReference type="Pfam" id="PF01370"/>
    </source>
</evidence>
<dbReference type="InterPro" id="IPR036291">
    <property type="entry name" value="NAD(P)-bd_dom_sf"/>
</dbReference>
<feature type="non-terminal residue" evidence="13">
    <location>
        <position position="293"/>
    </location>
</feature>
<comment type="pathway">
    <text evidence="3">Carbohydrate metabolism; galactose metabolism.</text>
</comment>
<dbReference type="Pfam" id="PF01370">
    <property type="entry name" value="Epimerase"/>
    <property type="match status" value="1"/>
</dbReference>
<evidence type="ECO:0000256" key="5">
    <source>
        <dbReference type="ARBA" id="ARBA00013189"/>
    </source>
</evidence>
<evidence type="ECO:0000256" key="1">
    <source>
        <dbReference type="ARBA" id="ARBA00000083"/>
    </source>
</evidence>
<evidence type="ECO:0000313" key="14">
    <source>
        <dbReference type="Proteomes" id="UP000487649"/>
    </source>
</evidence>
<comment type="similarity">
    <text evidence="4">Belongs to the NAD(P)-dependent epimerase/dehydratase family.</text>
</comment>
<evidence type="ECO:0000256" key="11">
    <source>
        <dbReference type="ARBA" id="ARBA00033067"/>
    </source>
</evidence>
<dbReference type="PANTHER" id="PTHR43725">
    <property type="entry name" value="UDP-GLUCOSE 4-EPIMERASE"/>
    <property type="match status" value="1"/>
</dbReference>
<protein>
    <recommendedName>
        <fullName evidence="6">UDP-glucose 4-epimerase</fullName>
        <ecNumber evidence="5">5.1.3.2</ecNumber>
    </recommendedName>
    <alternativeName>
        <fullName evidence="11">Galactowaldenase</fullName>
    </alternativeName>
    <alternativeName>
        <fullName evidence="10">UDP-galactose 4-epimerase</fullName>
    </alternativeName>
</protein>
<evidence type="ECO:0000256" key="8">
    <source>
        <dbReference type="ARBA" id="ARBA00023144"/>
    </source>
</evidence>
<evidence type="ECO:0000256" key="9">
    <source>
        <dbReference type="ARBA" id="ARBA00023235"/>
    </source>
</evidence>
<evidence type="ECO:0000256" key="10">
    <source>
        <dbReference type="ARBA" id="ARBA00031367"/>
    </source>
</evidence>